<keyword evidence="1" id="KW-1133">Transmembrane helix</keyword>
<comment type="caution">
    <text evidence="3">The sequence shown here is derived from an EMBL/GenBank/DDBJ whole genome shotgun (WGS) entry which is preliminary data.</text>
</comment>
<keyword evidence="1" id="KW-0812">Transmembrane</keyword>
<accession>A0A8H3UD13</accession>
<dbReference type="EMBL" id="WNWS01000441">
    <property type="protein sequence ID" value="KAE9967730.1"/>
    <property type="molecule type" value="Genomic_DNA"/>
</dbReference>
<feature type="signal peptide" evidence="2">
    <location>
        <begin position="1"/>
        <end position="26"/>
    </location>
</feature>
<gene>
    <name evidence="3" type="ORF">EG328_008025</name>
</gene>
<dbReference type="Proteomes" id="UP000447873">
    <property type="component" value="Unassembled WGS sequence"/>
</dbReference>
<keyword evidence="2" id="KW-0732">Signal</keyword>
<dbReference type="AlphaFoldDB" id="A0A8H3UD13"/>
<evidence type="ECO:0000256" key="1">
    <source>
        <dbReference type="SAM" id="Phobius"/>
    </source>
</evidence>
<organism evidence="3 4">
    <name type="scientific">Venturia inaequalis</name>
    <name type="common">Apple scab fungus</name>
    <dbReference type="NCBI Taxonomy" id="5025"/>
    <lineage>
        <taxon>Eukaryota</taxon>
        <taxon>Fungi</taxon>
        <taxon>Dikarya</taxon>
        <taxon>Ascomycota</taxon>
        <taxon>Pezizomycotina</taxon>
        <taxon>Dothideomycetes</taxon>
        <taxon>Pleosporomycetidae</taxon>
        <taxon>Venturiales</taxon>
        <taxon>Venturiaceae</taxon>
        <taxon>Venturia</taxon>
    </lineage>
</organism>
<sequence>MLRSTSFEAKLLLIISIFIFTFGANATINDTTITTAEDITIATTNNPTVVTLQNPCMPHQFCQCPQKTPLCTFLPIHNPSENQSTGEEPSPIVPDTNLPDEKSRGWCIYGPVGGIILIIVLVAIFV</sequence>
<keyword evidence="1" id="KW-0472">Membrane</keyword>
<evidence type="ECO:0000313" key="4">
    <source>
        <dbReference type="Proteomes" id="UP000447873"/>
    </source>
</evidence>
<feature type="chain" id="PRO_5034603559" evidence="2">
    <location>
        <begin position="27"/>
        <end position="126"/>
    </location>
</feature>
<name>A0A8H3UD13_VENIN</name>
<proteinExistence type="predicted"/>
<reference evidence="3 4" key="1">
    <citation type="submission" date="2018-12" db="EMBL/GenBank/DDBJ databases">
        <title>Venturia inaequalis Genome Resource.</title>
        <authorList>
            <person name="Lichtner F.J."/>
        </authorList>
    </citation>
    <scope>NUCLEOTIDE SEQUENCE [LARGE SCALE GENOMIC DNA]</scope>
    <source>
        <strain evidence="3 4">120213</strain>
    </source>
</reference>
<evidence type="ECO:0000313" key="3">
    <source>
        <dbReference type="EMBL" id="KAE9967730.1"/>
    </source>
</evidence>
<evidence type="ECO:0000256" key="2">
    <source>
        <dbReference type="SAM" id="SignalP"/>
    </source>
</evidence>
<protein>
    <submittedName>
        <fullName evidence="3">Uncharacterized protein</fullName>
    </submittedName>
</protein>
<feature type="transmembrane region" description="Helical" evidence="1">
    <location>
        <begin position="108"/>
        <end position="125"/>
    </location>
</feature>